<evidence type="ECO:0000313" key="11">
    <source>
        <dbReference type="Proteomes" id="UP000237347"/>
    </source>
</evidence>
<evidence type="ECO:0000256" key="6">
    <source>
        <dbReference type="ARBA" id="ARBA00023295"/>
    </source>
</evidence>
<evidence type="ECO:0000313" key="10">
    <source>
        <dbReference type="EMBL" id="KAK7821551.1"/>
    </source>
</evidence>
<keyword evidence="7" id="KW-0961">Cell wall biogenesis/degradation</keyword>
<evidence type="ECO:0000256" key="4">
    <source>
        <dbReference type="ARBA" id="ARBA00022525"/>
    </source>
</evidence>
<evidence type="ECO:0000256" key="5">
    <source>
        <dbReference type="ARBA" id="ARBA00022801"/>
    </source>
</evidence>
<evidence type="ECO:0000256" key="7">
    <source>
        <dbReference type="ARBA" id="ARBA00023316"/>
    </source>
</evidence>
<accession>A0AAW0J4T5</accession>
<name>A0AAW0J4T5_QUESU</name>
<protein>
    <submittedName>
        <fullName evidence="10">Polygalacturonase</fullName>
    </submittedName>
</protein>
<dbReference type="InterPro" id="IPR011050">
    <property type="entry name" value="Pectin_lyase_fold/virulence"/>
</dbReference>
<dbReference type="EMBL" id="PKMF04000698">
    <property type="protein sequence ID" value="KAK7821551.1"/>
    <property type="molecule type" value="Genomic_DNA"/>
</dbReference>
<dbReference type="SUPFAM" id="SSF51126">
    <property type="entry name" value="Pectin lyase-like"/>
    <property type="match status" value="1"/>
</dbReference>
<gene>
    <name evidence="10" type="primary">PGLR_10</name>
    <name evidence="10" type="ORF">CFP56_037576</name>
</gene>
<feature type="signal peptide" evidence="9">
    <location>
        <begin position="1"/>
        <end position="22"/>
    </location>
</feature>
<dbReference type="AlphaFoldDB" id="A0AAW0J4T5"/>
<sequence>MAYIRSSLVLTLFSMYISIVLASPMAYNVVSLEAKADGKSDSTQAFVSAWTKACASVKPAIIYVPVGRFYLRQLVFSGPCNNNAIIMRIAGTLVAPADYRVLGNTGNWLLFEHVDGVTISGGILDGQGIGLWACKASGNSCPSGATALEFSNSNNIVVHALTSLNSQMFHIVVNGCHNVKMQGIRVIAAGNSPNTDGIHVQLSSSVTILNSKIGTGDDCISIGPGTTNLGIENVACGPGHGIRSSNGFARNILFQHAVMTNVQNPIAIDQNYCPGQVSGVKISDVTYQDIHGHQQQSPGNPCSRVRLENVKLTYKNQVAQASCSHAVGTSAESSGWLALHTAIPTLENLRRKHVIEHVWCVHDSQVKLNVDGAIISDIQTTIIRNDMG</sequence>
<reference evidence="10 11" key="1">
    <citation type="journal article" date="2018" name="Sci. Data">
        <title>The draft genome sequence of cork oak.</title>
        <authorList>
            <person name="Ramos A.M."/>
            <person name="Usie A."/>
            <person name="Barbosa P."/>
            <person name="Barros P.M."/>
            <person name="Capote T."/>
            <person name="Chaves I."/>
            <person name="Simoes F."/>
            <person name="Abreu I."/>
            <person name="Carrasquinho I."/>
            <person name="Faro C."/>
            <person name="Guimaraes J.B."/>
            <person name="Mendonca D."/>
            <person name="Nobrega F."/>
            <person name="Rodrigues L."/>
            <person name="Saibo N.J.M."/>
            <person name="Varela M.C."/>
            <person name="Egas C."/>
            <person name="Matos J."/>
            <person name="Miguel C.M."/>
            <person name="Oliveira M.M."/>
            <person name="Ricardo C.P."/>
            <person name="Goncalves S."/>
        </authorList>
    </citation>
    <scope>NUCLEOTIDE SEQUENCE [LARGE SCALE GENOMIC DNA]</scope>
    <source>
        <strain evidence="11">cv. HL8</strain>
    </source>
</reference>
<evidence type="ECO:0000256" key="2">
    <source>
        <dbReference type="ARBA" id="ARBA00008834"/>
    </source>
</evidence>
<feature type="chain" id="PRO_5043866717" evidence="9">
    <location>
        <begin position="23"/>
        <end position="388"/>
    </location>
</feature>
<comment type="subcellular location">
    <subcellularLocation>
        <location evidence="1">Secreted</location>
        <location evidence="1">Cell wall</location>
    </subcellularLocation>
</comment>
<keyword evidence="3" id="KW-0134">Cell wall</keyword>
<dbReference type="PANTHER" id="PTHR31375">
    <property type="match status" value="1"/>
</dbReference>
<keyword evidence="4" id="KW-0964">Secreted</keyword>
<dbReference type="GO" id="GO:0004650">
    <property type="term" value="F:polygalacturonase activity"/>
    <property type="evidence" value="ECO:0007669"/>
    <property type="project" value="InterPro"/>
</dbReference>
<evidence type="ECO:0000256" key="1">
    <source>
        <dbReference type="ARBA" id="ARBA00004191"/>
    </source>
</evidence>
<evidence type="ECO:0000256" key="8">
    <source>
        <dbReference type="RuleBase" id="RU361169"/>
    </source>
</evidence>
<dbReference type="GO" id="GO:0071555">
    <property type="term" value="P:cell wall organization"/>
    <property type="evidence" value="ECO:0007669"/>
    <property type="project" value="UniProtKB-KW"/>
</dbReference>
<organism evidence="10 11">
    <name type="scientific">Quercus suber</name>
    <name type="common">Cork oak</name>
    <dbReference type="NCBI Taxonomy" id="58331"/>
    <lineage>
        <taxon>Eukaryota</taxon>
        <taxon>Viridiplantae</taxon>
        <taxon>Streptophyta</taxon>
        <taxon>Embryophyta</taxon>
        <taxon>Tracheophyta</taxon>
        <taxon>Spermatophyta</taxon>
        <taxon>Magnoliopsida</taxon>
        <taxon>eudicotyledons</taxon>
        <taxon>Gunneridae</taxon>
        <taxon>Pentapetalae</taxon>
        <taxon>rosids</taxon>
        <taxon>fabids</taxon>
        <taxon>Fagales</taxon>
        <taxon>Fagaceae</taxon>
        <taxon>Quercus</taxon>
    </lineage>
</organism>
<keyword evidence="11" id="KW-1185">Reference proteome</keyword>
<dbReference type="Pfam" id="PF00295">
    <property type="entry name" value="Glyco_hydro_28"/>
    <property type="match status" value="2"/>
</dbReference>
<dbReference type="Proteomes" id="UP000237347">
    <property type="component" value="Unassembled WGS sequence"/>
</dbReference>
<dbReference type="InterPro" id="IPR012334">
    <property type="entry name" value="Pectin_lyas_fold"/>
</dbReference>
<keyword evidence="9" id="KW-0732">Signal</keyword>
<dbReference type="GO" id="GO:0005975">
    <property type="term" value="P:carbohydrate metabolic process"/>
    <property type="evidence" value="ECO:0007669"/>
    <property type="project" value="InterPro"/>
</dbReference>
<evidence type="ECO:0000256" key="3">
    <source>
        <dbReference type="ARBA" id="ARBA00022512"/>
    </source>
</evidence>
<keyword evidence="6 8" id="KW-0326">Glycosidase</keyword>
<dbReference type="Gene3D" id="2.160.20.10">
    <property type="entry name" value="Single-stranded right-handed beta-helix, Pectin lyase-like"/>
    <property type="match status" value="1"/>
</dbReference>
<keyword evidence="5 8" id="KW-0378">Hydrolase</keyword>
<dbReference type="InterPro" id="IPR000743">
    <property type="entry name" value="Glyco_hydro_28"/>
</dbReference>
<comment type="caution">
    <text evidence="10">The sequence shown here is derived from an EMBL/GenBank/DDBJ whole genome shotgun (WGS) entry which is preliminary data.</text>
</comment>
<evidence type="ECO:0000256" key="9">
    <source>
        <dbReference type="SAM" id="SignalP"/>
    </source>
</evidence>
<comment type="similarity">
    <text evidence="2 8">Belongs to the glycosyl hydrolase 28 family.</text>
</comment>
<proteinExistence type="inferred from homology"/>